<dbReference type="InterPro" id="IPR042095">
    <property type="entry name" value="SUMF_sf"/>
</dbReference>
<reference evidence="2 3" key="1">
    <citation type="submission" date="2018-12" db="EMBL/GenBank/DDBJ databases">
        <authorList>
            <person name="Toschakov S.V."/>
        </authorList>
    </citation>
    <scope>NUCLEOTIDE SEQUENCE [LARGE SCALE GENOMIC DNA]</scope>
    <source>
        <strain evidence="2 3">GM2012</strain>
    </source>
</reference>
<dbReference type="Proteomes" id="UP000280296">
    <property type="component" value="Unassembled WGS sequence"/>
</dbReference>
<dbReference type="SUPFAM" id="SSF56436">
    <property type="entry name" value="C-type lectin-like"/>
    <property type="match status" value="1"/>
</dbReference>
<name>A0A432MPP1_9BACT</name>
<protein>
    <submittedName>
        <fullName evidence="2">Uncharacterized protein</fullName>
    </submittedName>
</protein>
<comment type="caution">
    <text evidence="2">The sequence shown here is derived from an EMBL/GenBank/DDBJ whole genome shotgun (WGS) entry which is preliminary data.</text>
</comment>
<organism evidence="2 3">
    <name type="scientific">Tautonia sociabilis</name>
    <dbReference type="NCBI Taxonomy" id="2080755"/>
    <lineage>
        <taxon>Bacteria</taxon>
        <taxon>Pseudomonadati</taxon>
        <taxon>Planctomycetota</taxon>
        <taxon>Planctomycetia</taxon>
        <taxon>Isosphaerales</taxon>
        <taxon>Isosphaeraceae</taxon>
        <taxon>Tautonia</taxon>
    </lineage>
</organism>
<reference evidence="2 3" key="2">
    <citation type="submission" date="2019-01" db="EMBL/GenBank/DDBJ databases">
        <title>Tautonia sociabilis, a novel thermotolerant planctomycete of Isosphaeraceae family, isolated from a 4000 m deep subterranean habitat.</title>
        <authorList>
            <person name="Kovaleva O.L."/>
            <person name="Elcheninov A.G."/>
            <person name="Van Heerden E."/>
            <person name="Toshchakov S.V."/>
            <person name="Novikov A."/>
            <person name="Bonch-Osmolovskaya E.A."/>
            <person name="Kublanov I.V."/>
        </authorList>
    </citation>
    <scope>NUCLEOTIDE SEQUENCE [LARGE SCALE GENOMIC DNA]</scope>
    <source>
        <strain evidence="2 3">GM2012</strain>
    </source>
</reference>
<accession>A0A432MPP1</accession>
<proteinExistence type="predicted"/>
<dbReference type="RefSeq" id="WP_126724049.1">
    <property type="nucleotide sequence ID" value="NZ_RYZH01000005.1"/>
</dbReference>
<dbReference type="AlphaFoldDB" id="A0A432MPP1"/>
<evidence type="ECO:0000313" key="3">
    <source>
        <dbReference type="Proteomes" id="UP000280296"/>
    </source>
</evidence>
<feature type="region of interest" description="Disordered" evidence="1">
    <location>
        <begin position="138"/>
        <end position="162"/>
    </location>
</feature>
<evidence type="ECO:0000313" key="2">
    <source>
        <dbReference type="EMBL" id="RUL89055.1"/>
    </source>
</evidence>
<gene>
    <name evidence="2" type="ORF">TsocGM_04160</name>
</gene>
<dbReference type="OrthoDB" id="9768004at2"/>
<dbReference type="InterPro" id="IPR016187">
    <property type="entry name" value="CTDL_fold"/>
</dbReference>
<sequence>MPDEAEYEFAATNGGTTAFPWGDSREELADGAWPFGPAGEPSFDRTATDPPVFGLYSNVAEWTGSRYLPYPGDPVFMPRENYIEPFVIRGAPGPVIDRKPPTPRVALQGPRYRAAARPEQTFPGLGFRCARSARPRFLDRLGRGTGPLPSRRLNRPPAEEAR</sequence>
<evidence type="ECO:0000256" key="1">
    <source>
        <dbReference type="SAM" id="MobiDB-lite"/>
    </source>
</evidence>
<dbReference type="Gene3D" id="3.90.1580.10">
    <property type="entry name" value="paralog of FGE (formylglycine-generating enzyme)"/>
    <property type="match status" value="1"/>
</dbReference>
<dbReference type="EMBL" id="RYZH01000005">
    <property type="protein sequence ID" value="RUL89055.1"/>
    <property type="molecule type" value="Genomic_DNA"/>
</dbReference>
<keyword evidence="3" id="KW-1185">Reference proteome</keyword>